<protein>
    <recommendedName>
        <fullName evidence="2">Retrovirus-related Pol polyprotein from transposon TNT 1-94-like beta-barrel domain-containing protein</fullName>
    </recommendedName>
</protein>
<dbReference type="InterPro" id="IPR054722">
    <property type="entry name" value="PolX-like_BBD"/>
</dbReference>
<gene>
    <name evidence="3" type="ORF">ACH5RR_003292</name>
</gene>
<dbReference type="Proteomes" id="UP001630127">
    <property type="component" value="Unassembled WGS sequence"/>
</dbReference>
<dbReference type="AlphaFoldDB" id="A0ABD3AUR4"/>
<feature type="region of interest" description="Disordered" evidence="1">
    <location>
        <begin position="1"/>
        <end position="22"/>
    </location>
</feature>
<proteinExistence type="predicted"/>
<reference evidence="3 4" key="1">
    <citation type="submission" date="2024-11" db="EMBL/GenBank/DDBJ databases">
        <title>A near-complete genome assembly of Cinchona calisaya.</title>
        <authorList>
            <person name="Lian D.C."/>
            <person name="Zhao X.W."/>
            <person name="Wei L."/>
        </authorList>
    </citation>
    <scope>NUCLEOTIDE SEQUENCE [LARGE SCALE GENOMIC DNA]</scope>
    <source>
        <tissue evidence="3">Nenye</tissue>
    </source>
</reference>
<dbReference type="Pfam" id="PF22936">
    <property type="entry name" value="Pol_BBD"/>
    <property type="match status" value="1"/>
</dbReference>
<evidence type="ECO:0000256" key="1">
    <source>
        <dbReference type="SAM" id="MobiDB-lite"/>
    </source>
</evidence>
<name>A0ABD3AUR4_9GENT</name>
<organism evidence="3 4">
    <name type="scientific">Cinchona calisaya</name>
    <dbReference type="NCBI Taxonomy" id="153742"/>
    <lineage>
        <taxon>Eukaryota</taxon>
        <taxon>Viridiplantae</taxon>
        <taxon>Streptophyta</taxon>
        <taxon>Embryophyta</taxon>
        <taxon>Tracheophyta</taxon>
        <taxon>Spermatophyta</taxon>
        <taxon>Magnoliopsida</taxon>
        <taxon>eudicotyledons</taxon>
        <taxon>Gunneridae</taxon>
        <taxon>Pentapetalae</taxon>
        <taxon>asterids</taxon>
        <taxon>lamiids</taxon>
        <taxon>Gentianales</taxon>
        <taxon>Rubiaceae</taxon>
        <taxon>Cinchonoideae</taxon>
        <taxon>Cinchoneae</taxon>
        <taxon>Cinchona</taxon>
    </lineage>
</organism>
<sequence>MSLNSTLFNTKRPISHSSPVHTANNSSLHINHIGSTTTSDINIPDTYYVPNLSFNLLYVGQFCDLDFNLNFLKNDCIVQDLHTSKQIRTGCKVGRLFELTSLHFPLRTSVVAHNKHSTSLQIYHSHLGYALLSLVRQLMSSDLLDYVRHE</sequence>
<evidence type="ECO:0000313" key="3">
    <source>
        <dbReference type="EMBL" id="KAL3534831.1"/>
    </source>
</evidence>
<evidence type="ECO:0000259" key="2">
    <source>
        <dbReference type="Pfam" id="PF22936"/>
    </source>
</evidence>
<accession>A0ABD3AUR4</accession>
<feature type="domain" description="Retrovirus-related Pol polyprotein from transposon TNT 1-94-like beta-barrel" evidence="2">
    <location>
        <begin position="1"/>
        <end position="64"/>
    </location>
</feature>
<dbReference type="EMBL" id="JBJUIK010000002">
    <property type="protein sequence ID" value="KAL3534831.1"/>
    <property type="molecule type" value="Genomic_DNA"/>
</dbReference>
<keyword evidence="4" id="KW-1185">Reference proteome</keyword>
<evidence type="ECO:0000313" key="4">
    <source>
        <dbReference type="Proteomes" id="UP001630127"/>
    </source>
</evidence>
<comment type="caution">
    <text evidence="3">The sequence shown here is derived from an EMBL/GenBank/DDBJ whole genome shotgun (WGS) entry which is preliminary data.</text>
</comment>